<dbReference type="CDD" id="cd17895">
    <property type="entry name" value="AGPR_1_N"/>
    <property type="match status" value="1"/>
</dbReference>
<dbReference type="Proteomes" id="UP001596391">
    <property type="component" value="Unassembled WGS sequence"/>
</dbReference>
<comment type="catalytic activity">
    <reaction evidence="5">
        <text>N-acetyl-L-glutamate 5-semialdehyde + phosphate + NADP(+) = N-acetyl-L-glutamyl 5-phosphate + NADPH + H(+)</text>
        <dbReference type="Rhea" id="RHEA:21588"/>
        <dbReference type="ChEBI" id="CHEBI:15378"/>
        <dbReference type="ChEBI" id="CHEBI:29123"/>
        <dbReference type="ChEBI" id="CHEBI:43474"/>
        <dbReference type="ChEBI" id="CHEBI:57783"/>
        <dbReference type="ChEBI" id="CHEBI:57936"/>
        <dbReference type="ChEBI" id="CHEBI:58349"/>
        <dbReference type="EC" id="1.2.1.38"/>
    </reaction>
</comment>
<protein>
    <recommendedName>
        <fullName evidence="5">N-acetyl-gamma-glutamyl-phosphate reductase</fullName>
        <shortName evidence="5">AGPR</shortName>
        <ecNumber evidence="5">1.2.1.38</ecNumber>
    </recommendedName>
    <alternativeName>
        <fullName evidence="5">N-acetyl-glutamate semialdehyde dehydrogenase</fullName>
        <shortName evidence="5">NAGSA dehydrogenase</shortName>
    </alternativeName>
</protein>
<dbReference type="SUPFAM" id="SSF51735">
    <property type="entry name" value="NAD(P)-binding Rossmann-fold domains"/>
    <property type="match status" value="1"/>
</dbReference>
<sequence length="356" mass="38642">MASTPQNSLRVAVAGVTGYAGAELARILLDHPRFATNPPIFLGRPESEGGAAISLTSLHPNLSGLPNADDARVIPFDWNELQREGVELMFLATPHEQSREWSQQALAHNIRVVDLSAAWRLDTPAYRAIYKLEDTAATDALQQEAVYGSPELHAAEIKTARLVANPGCYATSVILGLSPVVRANIVDLSAGIIADAKSGVSGAGKAPTPGTHFMYAADNLSAYAIFGHRHTGELYEQLSLQPDQIQFTPHLLPIPRGILSTIYVRFTEPQTIMSLQALFDDFYRDAPLVRVRKSPMTPQIQHVVRTSFCDIGFQLSPDGKRAVIIACLDNLLKGAASQAVENMNLMAGWPQQEGLI</sequence>
<comment type="function">
    <text evidence="5">Catalyzes the NADPH-dependent reduction of N-acetyl-5-glutamyl phosphate to yield N-acetyl-L-glutamate 5-semialdehyde.</text>
</comment>
<keyword evidence="4 5" id="KW-0560">Oxidoreductase</keyword>
<dbReference type="PANTHER" id="PTHR32338:SF10">
    <property type="entry name" value="N-ACETYL-GAMMA-GLUTAMYL-PHOSPHATE REDUCTASE, CHLOROPLASTIC-RELATED"/>
    <property type="match status" value="1"/>
</dbReference>
<dbReference type="CDD" id="cd23934">
    <property type="entry name" value="AGPR_1_C"/>
    <property type="match status" value="1"/>
</dbReference>
<gene>
    <name evidence="5 8" type="primary">argC</name>
    <name evidence="8" type="ORF">ACFQBQ_02770</name>
</gene>
<keyword evidence="9" id="KW-1185">Reference proteome</keyword>
<feature type="domain" description="Semialdehyde dehydrogenase NAD-binding" evidence="7">
    <location>
        <begin position="10"/>
        <end position="160"/>
    </location>
</feature>
<evidence type="ECO:0000259" key="7">
    <source>
        <dbReference type="SMART" id="SM00859"/>
    </source>
</evidence>
<dbReference type="InterPro" id="IPR058924">
    <property type="entry name" value="AGPR_dimerisation_dom"/>
</dbReference>
<dbReference type="Pfam" id="PF22698">
    <property type="entry name" value="Semialdhyde_dhC_1"/>
    <property type="match status" value="1"/>
</dbReference>
<dbReference type="Gene3D" id="3.30.360.10">
    <property type="entry name" value="Dihydrodipicolinate Reductase, domain 2"/>
    <property type="match status" value="1"/>
</dbReference>
<evidence type="ECO:0000313" key="9">
    <source>
        <dbReference type="Proteomes" id="UP001596391"/>
    </source>
</evidence>
<keyword evidence="5" id="KW-0963">Cytoplasm</keyword>
<evidence type="ECO:0000256" key="6">
    <source>
        <dbReference type="PROSITE-ProRule" id="PRU10010"/>
    </source>
</evidence>
<evidence type="ECO:0000256" key="1">
    <source>
        <dbReference type="ARBA" id="ARBA00022571"/>
    </source>
</evidence>
<dbReference type="InterPro" id="IPR000706">
    <property type="entry name" value="AGPR_type-1"/>
</dbReference>
<name>A0ABW1Z8N3_9BACT</name>
<dbReference type="EC" id="1.2.1.38" evidence="5"/>
<dbReference type="PANTHER" id="PTHR32338">
    <property type="entry name" value="N-ACETYL-GAMMA-GLUTAMYL-PHOSPHATE REDUCTASE, CHLOROPLASTIC-RELATED-RELATED"/>
    <property type="match status" value="1"/>
</dbReference>
<dbReference type="HAMAP" id="MF_00150">
    <property type="entry name" value="ArgC_type1"/>
    <property type="match status" value="1"/>
</dbReference>
<feature type="active site" evidence="5 6">
    <location>
        <position position="168"/>
    </location>
</feature>
<proteinExistence type="inferred from homology"/>
<dbReference type="InterPro" id="IPR000534">
    <property type="entry name" value="Semialdehyde_DH_NAD-bd"/>
</dbReference>
<comment type="similarity">
    <text evidence="5">Belongs to the NAGSA dehydrogenase family. Type 1 subfamily.</text>
</comment>
<evidence type="ECO:0000313" key="8">
    <source>
        <dbReference type="EMBL" id="MFC6644528.1"/>
    </source>
</evidence>
<organism evidence="8 9">
    <name type="scientific">Granulicella cerasi</name>
    <dbReference type="NCBI Taxonomy" id="741063"/>
    <lineage>
        <taxon>Bacteria</taxon>
        <taxon>Pseudomonadati</taxon>
        <taxon>Acidobacteriota</taxon>
        <taxon>Terriglobia</taxon>
        <taxon>Terriglobales</taxon>
        <taxon>Acidobacteriaceae</taxon>
        <taxon>Granulicella</taxon>
    </lineage>
</organism>
<dbReference type="InterPro" id="IPR023013">
    <property type="entry name" value="AGPR_AS"/>
</dbReference>
<keyword evidence="3 5" id="KW-0521">NADP</keyword>
<evidence type="ECO:0000256" key="4">
    <source>
        <dbReference type="ARBA" id="ARBA00023002"/>
    </source>
</evidence>
<dbReference type="InterPro" id="IPR050085">
    <property type="entry name" value="AGPR"/>
</dbReference>
<evidence type="ECO:0000256" key="5">
    <source>
        <dbReference type="HAMAP-Rule" id="MF_00150"/>
    </source>
</evidence>
<dbReference type="GO" id="GO:0003942">
    <property type="term" value="F:N-acetyl-gamma-glutamyl-phosphate reductase activity"/>
    <property type="evidence" value="ECO:0007669"/>
    <property type="project" value="UniProtKB-EC"/>
</dbReference>
<keyword evidence="1 5" id="KW-0055">Arginine biosynthesis</keyword>
<comment type="subcellular location">
    <subcellularLocation>
        <location evidence="5">Cytoplasm</location>
    </subcellularLocation>
</comment>
<dbReference type="InterPro" id="IPR036291">
    <property type="entry name" value="NAD(P)-bd_dom_sf"/>
</dbReference>
<dbReference type="RefSeq" id="WP_263372460.1">
    <property type="nucleotide sequence ID" value="NZ_JAGSYD010000005.1"/>
</dbReference>
<dbReference type="EMBL" id="JBHSWI010000001">
    <property type="protein sequence ID" value="MFC6644528.1"/>
    <property type="molecule type" value="Genomic_DNA"/>
</dbReference>
<dbReference type="Gene3D" id="3.40.50.720">
    <property type="entry name" value="NAD(P)-binding Rossmann-like Domain"/>
    <property type="match status" value="1"/>
</dbReference>
<accession>A0ABW1Z8N3</accession>
<comment type="pathway">
    <text evidence="5">Amino-acid biosynthesis; L-arginine biosynthesis; N(2)-acetyl-L-ornithine from L-glutamate: step 3/4.</text>
</comment>
<comment type="caution">
    <text evidence="8">The sequence shown here is derived from an EMBL/GenBank/DDBJ whole genome shotgun (WGS) entry which is preliminary data.</text>
</comment>
<keyword evidence="2 5" id="KW-0028">Amino-acid biosynthesis</keyword>
<reference evidence="9" key="1">
    <citation type="journal article" date="2019" name="Int. J. Syst. Evol. Microbiol.">
        <title>The Global Catalogue of Microorganisms (GCM) 10K type strain sequencing project: providing services to taxonomists for standard genome sequencing and annotation.</title>
        <authorList>
            <consortium name="The Broad Institute Genomics Platform"/>
            <consortium name="The Broad Institute Genome Sequencing Center for Infectious Disease"/>
            <person name="Wu L."/>
            <person name="Ma J."/>
        </authorList>
    </citation>
    <scope>NUCLEOTIDE SEQUENCE [LARGE SCALE GENOMIC DNA]</scope>
    <source>
        <strain evidence="9">CGMCC 1.16026</strain>
    </source>
</reference>
<dbReference type="NCBIfam" id="TIGR01850">
    <property type="entry name" value="argC"/>
    <property type="match status" value="1"/>
</dbReference>
<dbReference type="SUPFAM" id="SSF55347">
    <property type="entry name" value="Glyceraldehyde-3-phosphate dehydrogenase-like, C-terminal domain"/>
    <property type="match status" value="1"/>
</dbReference>
<evidence type="ECO:0000256" key="2">
    <source>
        <dbReference type="ARBA" id="ARBA00022605"/>
    </source>
</evidence>
<dbReference type="SMART" id="SM00859">
    <property type="entry name" value="Semialdhyde_dh"/>
    <property type="match status" value="1"/>
</dbReference>
<evidence type="ECO:0000256" key="3">
    <source>
        <dbReference type="ARBA" id="ARBA00022857"/>
    </source>
</evidence>
<dbReference type="PROSITE" id="PS01224">
    <property type="entry name" value="ARGC"/>
    <property type="match status" value="1"/>
</dbReference>
<dbReference type="Pfam" id="PF01118">
    <property type="entry name" value="Semialdhyde_dh"/>
    <property type="match status" value="1"/>
</dbReference>